<dbReference type="AlphaFoldDB" id="A0A8J3YTZ6"/>
<dbReference type="EMBL" id="BOPF01000051">
    <property type="protein sequence ID" value="GIJ51614.1"/>
    <property type="molecule type" value="Genomic_DNA"/>
</dbReference>
<dbReference type="Proteomes" id="UP000619260">
    <property type="component" value="Unassembled WGS sequence"/>
</dbReference>
<organism evidence="2 3">
    <name type="scientific">Virgisporangium aliadipatigenens</name>
    <dbReference type="NCBI Taxonomy" id="741659"/>
    <lineage>
        <taxon>Bacteria</taxon>
        <taxon>Bacillati</taxon>
        <taxon>Actinomycetota</taxon>
        <taxon>Actinomycetes</taxon>
        <taxon>Micromonosporales</taxon>
        <taxon>Micromonosporaceae</taxon>
        <taxon>Virgisporangium</taxon>
    </lineage>
</organism>
<protein>
    <submittedName>
        <fullName evidence="2">Uncharacterized protein</fullName>
    </submittedName>
</protein>
<accession>A0A8J3YTZ6</accession>
<evidence type="ECO:0000256" key="1">
    <source>
        <dbReference type="SAM" id="MobiDB-lite"/>
    </source>
</evidence>
<gene>
    <name evidence="2" type="ORF">Val02_85000</name>
</gene>
<name>A0A8J3YTZ6_9ACTN</name>
<feature type="compositionally biased region" description="Basic and acidic residues" evidence="1">
    <location>
        <begin position="65"/>
        <end position="74"/>
    </location>
</feature>
<reference evidence="2" key="1">
    <citation type="submission" date="2021-01" db="EMBL/GenBank/DDBJ databases">
        <title>Whole genome shotgun sequence of Virgisporangium aliadipatigenens NBRC 105644.</title>
        <authorList>
            <person name="Komaki H."/>
            <person name="Tamura T."/>
        </authorList>
    </citation>
    <scope>NUCLEOTIDE SEQUENCE</scope>
    <source>
        <strain evidence="2">NBRC 105644</strain>
    </source>
</reference>
<feature type="region of interest" description="Disordered" evidence="1">
    <location>
        <begin position="41"/>
        <end position="88"/>
    </location>
</feature>
<evidence type="ECO:0000313" key="3">
    <source>
        <dbReference type="Proteomes" id="UP000619260"/>
    </source>
</evidence>
<sequence length="117" mass="13018">MPPVAGDQFLDEAVRERLVAADDQMPGDRHRRVVLRLLGGGTRAHDPVGRSTGAEPAGKPRVARHYRDGIDRGEFPPPVRTRQNDLPDSVVHDMDALKLCFSGRNAQAREERDDGWN</sequence>
<evidence type="ECO:0000313" key="2">
    <source>
        <dbReference type="EMBL" id="GIJ51614.1"/>
    </source>
</evidence>
<keyword evidence="3" id="KW-1185">Reference proteome</keyword>
<proteinExistence type="predicted"/>
<comment type="caution">
    <text evidence="2">The sequence shown here is derived from an EMBL/GenBank/DDBJ whole genome shotgun (WGS) entry which is preliminary data.</text>
</comment>